<gene>
    <name evidence="2" type="ORF">SPBR_04396</name>
</gene>
<dbReference type="VEuPathDB" id="FungiDB:SPBR_04396"/>
<evidence type="ECO:0000313" key="2">
    <source>
        <dbReference type="EMBL" id="KIH93618.1"/>
    </source>
</evidence>
<evidence type="ECO:0000259" key="1">
    <source>
        <dbReference type="Pfam" id="PF01636"/>
    </source>
</evidence>
<dbReference type="HOGENOM" id="CLU_061423_0_0_1"/>
<feature type="domain" description="Aminoglycoside phosphotransferase" evidence="1">
    <location>
        <begin position="38"/>
        <end position="214"/>
    </location>
</feature>
<accession>A0A0C2FRI1</accession>
<protein>
    <recommendedName>
        <fullName evidence="1">Aminoglycoside phosphotransferase domain-containing protein</fullName>
    </recommendedName>
</protein>
<sequence length="286" mass="31507">MVAAHAPSPPISAASMIYNSGTSGAVWAIGGAIFKAKAWVEGVETEASTLRYVQKHFPSIPTPEIIYDWVDKRTARSFLVLRPAEGQTLQQAWPVLSVPQRQRIAAEVAGICATLTAQTSDILATASGRYGIQDNYLMPERPDDAPSWRPIPFPPLTAKQAGVYIPSLMDTDALGAAFQFCHADLSPTNIMVSPTDGTVTSILDWESAAFYPRVWIATKARVSYGFILEDNVDDNVWAWTSVLLEALEKYNFYPNVQGFRALKEKQKEASVCKLAGDPPRWYYPTC</sequence>
<name>A0A0C2FRI1_9PEZI</name>
<dbReference type="Gene3D" id="3.90.1200.10">
    <property type="match status" value="1"/>
</dbReference>
<comment type="caution">
    <text evidence="2">The sequence shown here is derived from an EMBL/GenBank/DDBJ whole genome shotgun (WGS) entry which is preliminary data.</text>
</comment>
<dbReference type="RefSeq" id="XP_040621628.1">
    <property type="nucleotide sequence ID" value="XM_040762679.1"/>
</dbReference>
<reference evidence="2 3" key="1">
    <citation type="journal article" date="2014" name="BMC Genomics">
        <title>Comparative genomics of the major fungal agents of human and animal Sporotrichosis: Sporothrix schenckii and Sporothrix brasiliensis.</title>
        <authorList>
            <person name="Teixeira M.M."/>
            <person name="de Almeida L.G."/>
            <person name="Kubitschek-Barreira P."/>
            <person name="Alves F.L."/>
            <person name="Kioshima E.S."/>
            <person name="Abadio A.K."/>
            <person name="Fernandes L."/>
            <person name="Derengowski L.S."/>
            <person name="Ferreira K.S."/>
            <person name="Souza R.C."/>
            <person name="Ruiz J.C."/>
            <person name="de Andrade N.C."/>
            <person name="Paes H.C."/>
            <person name="Nicola A.M."/>
            <person name="Albuquerque P."/>
            <person name="Gerber A.L."/>
            <person name="Martins V.P."/>
            <person name="Peconick L.D."/>
            <person name="Neto A.V."/>
            <person name="Chaucanez C.B."/>
            <person name="Silva P.A."/>
            <person name="Cunha O.L."/>
            <person name="de Oliveira F.F."/>
            <person name="dos Santos T.C."/>
            <person name="Barros A.L."/>
            <person name="Soares M.A."/>
            <person name="de Oliveira L.M."/>
            <person name="Marini M.M."/>
            <person name="Villalobos-Duno H."/>
            <person name="Cunha M.M."/>
            <person name="de Hoog S."/>
            <person name="da Silveira J.F."/>
            <person name="Henrissat B."/>
            <person name="Nino-Vega G.A."/>
            <person name="Cisalpino P.S."/>
            <person name="Mora-Montes H.M."/>
            <person name="Almeida S.R."/>
            <person name="Stajich J.E."/>
            <person name="Lopes-Bezerra L.M."/>
            <person name="Vasconcelos A.T."/>
            <person name="Felipe M.S."/>
        </authorList>
    </citation>
    <scope>NUCLEOTIDE SEQUENCE [LARGE SCALE GENOMIC DNA]</scope>
    <source>
        <strain evidence="2 3">5110</strain>
    </source>
</reference>
<dbReference type="SUPFAM" id="SSF56112">
    <property type="entry name" value="Protein kinase-like (PK-like)"/>
    <property type="match status" value="1"/>
</dbReference>
<dbReference type="Pfam" id="PF01636">
    <property type="entry name" value="APH"/>
    <property type="match status" value="1"/>
</dbReference>
<dbReference type="GeneID" id="63677600"/>
<dbReference type="InterPro" id="IPR051678">
    <property type="entry name" value="AGP_Transferase"/>
</dbReference>
<dbReference type="Proteomes" id="UP000031575">
    <property type="component" value="Unassembled WGS sequence"/>
</dbReference>
<dbReference type="InterPro" id="IPR002575">
    <property type="entry name" value="Aminoglycoside_PTrfase"/>
</dbReference>
<dbReference type="AlphaFoldDB" id="A0A0C2FRI1"/>
<dbReference type="EMBL" id="AWTV01000005">
    <property type="protein sequence ID" value="KIH93618.1"/>
    <property type="molecule type" value="Genomic_DNA"/>
</dbReference>
<organism evidence="2 3">
    <name type="scientific">Sporothrix brasiliensis 5110</name>
    <dbReference type="NCBI Taxonomy" id="1398154"/>
    <lineage>
        <taxon>Eukaryota</taxon>
        <taxon>Fungi</taxon>
        <taxon>Dikarya</taxon>
        <taxon>Ascomycota</taxon>
        <taxon>Pezizomycotina</taxon>
        <taxon>Sordariomycetes</taxon>
        <taxon>Sordariomycetidae</taxon>
        <taxon>Ophiostomatales</taxon>
        <taxon>Ophiostomataceae</taxon>
        <taxon>Sporothrix</taxon>
    </lineage>
</organism>
<dbReference type="InterPro" id="IPR011009">
    <property type="entry name" value="Kinase-like_dom_sf"/>
</dbReference>
<keyword evidence="3" id="KW-1185">Reference proteome</keyword>
<dbReference type="OrthoDB" id="2906425at2759"/>
<dbReference type="PANTHER" id="PTHR21310:SF58">
    <property type="entry name" value="AMINOGLYCOSIDE PHOSPHOTRANSFERASE DOMAIN-CONTAINING PROTEIN"/>
    <property type="match status" value="1"/>
</dbReference>
<evidence type="ECO:0000313" key="3">
    <source>
        <dbReference type="Proteomes" id="UP000031575"/>
    </source>
</evidence>
<proteinExistence type="predicted"/>
<dbReference type="PANTHER" id="PTHR21310">
    <property type="entry name" value="AMINOGLYCOSIDE PHOSPHOTRANSFERASE-RELATED-RELATED"/>
    <property type="match status" value="1"/>
</dbReference>